<gene>
    <name evidence="3" type="ORF">CTI12_AA443700</name>
</gene>
<evidence type="ECO:0000313" key="3">
    <source>
        <dbReference type="EMBL" id="PWA53676.1"/>
    </source>
</evidence>
<dbReference type="OrthoDB" id="1600564at2759"/>
<evidence type="ECO:0000313" key="4">
    <source>
        <dbReference type="Proteomes" id="UP000245207"/>
    </source>
</evidence>
<evidence type="ECO:0000256" key="2">
    <source>
        <dbReference type="ARBA" id="ARBA00023180"/>
    </source>
</evidence>
<dbReference type="Proteomes" id="UP000245207">
    <property type="component" value="Unassembled WGS sequence"/>
</dbReference>
<dbReference type="PANTHER" id="PTHR22835">
    <property type="entry name" value="ZINC FINGER FYVE DOMAIN CONTAINING PROTEIN"/>
    <property type="match status" value="1"/>
</dbReference>
<accession>A0A2U1LXC8</accession>
<dbReference type="EMBL" id="PKPP01007336">
    <property type="protein sequence ID" value="PWA53676.1"/>
    <property type="molecule type" value="Genomic_DNA"/>
</dbReference>
<dbReference type="AlphaFoldDB" id="A0A2U1LXC8"/>
<name>A0A2U1LXC8_ARTAN</name>
<keyword evidence="2" id="KW-0325">Glycoprotein</keyword>
<organism evidence="3 4">
    <name type="scientific">Artemisia annua</name>
    <name type="common">Sweet wormwood</name>
    <dbReference type="NCBI Taxonomy" id="35608"/>
    <lineage>
        <taxon>Eukaryota</taxon>
        <taxon>Viridiplantae</taxon>
        <taxon>Streptophyta</taxon>
        <taxon>Embryophyta</taxon>
        <taxon>Tracheophyta</taxon>
        <taxon>Spermatophyta</taxon>
        <taxon>Magnoliopsida</taxon>
        <taxon>eudicotyledons</taxon>
        <taxon>Gunneridae</taxon>
        <taxon>Pentapetalae</taxon>
        <taxon>asterids</taxon>
        <taxon>campanulids</taxon>
        <taxon>Asterales</taxon>
        <taxon>Asteraceae</taxon>
        <taxon>Asteroideae</taxon>
        <taxon>Anthemideae</taxon>
        <taxon>Artemisiinae</taxon>
        <taxon>Artemisia</taxon>
    </lineage>
</organism>
<dbReference type="InterPro" id="IPR001087">
    <property type="entry name" value="GDSL"/>
</dbReference>
<dbReference type="GO" id="GO:0016788">
    <property type="term" value="F:hydrolase activity, acting on ester bonds"/>
    <property type="evidence" value="ECO:0007669"/>
    <property type="project" value="InterPro"/>
</dbReference>
<proteinExistence type="inferred from homology"/>
<dbReference type="PANTHER" id="PTHR22835:SF631">
    <property type="entry name" value="SINAPINE ESTERASE"/>
    <property type="match status" value="1"/>
</dbReference>
<keyword evidence="4" id="KW-1185">Reference proteome</keyword>
<dbReference type="STRING" id="35608.A0A2U1LXC8"/>
<comment type="similarity">
    <text evidence="1">Belongs to the 'GDSL' lipolytic enzyme family.</text>
</comment>
<reference evidence="3 4" key="1">
    <citation type="journal article" date="2018" name="Mol. Plant">
        <title>The genome of Artemisia annua provides insight into the evolution of Asteraceae family and artemisinin biosynthesis.</title>
        <authorList>
            <person name="Shen Q."/>
            <person name="Zhang L."/>
            <person name="Liao Z."/>
            <person name="Wang S."/>
            <person name="Yan T."/>
            <person name="Shi P."/>
            <person name="Liu M."/>
            <person name="Fu X."/>
            <person name="Pan Q."/>
            <person name="Wang Y."/>
            <person name="Lv Z."/>
            <person name="Lu X."/>
            <person name="Zhang F."/>
            <person name="Jiang W."/>
            <person name="Ma Y."/>
            <person name="Chen M."/>
            <person name="Hao X."/>
            <person name="Li L."/>
            <person name="Tang Y."/>
            <person name="Lv G."/>
            <person name="Zhou Y."/>
            <person name="Sun X."/>
            <person name="Brodelius P.E."/>
            <person name="Rose J.K.C."/>
            <person name="Tang K."/>
        </authorList>
    </citation>
    <scope>NUCLEOTIDE SEQUENCE [LARGE SCALE GENOMIC DNA]</scope>
    <source>
        <strain evidence="4">cv. Huhao1</strain>
        <tissue evidence="3">Leaf</tissue>
    </source>
</reference>
<dbReference type="Gene3D" id="3.40.50.1110">
    <property type="entry name" value="SGNH hydrolase"/>
    <property type="match status" value="1"/>
</dbReference>
<comment type="caution">
    <text evidence="3">The sequence shown here is derived from an EMBL/GenBank/DDBJ whole genome shotgun (WGS) entry which is preliminary data.</text>
</comment>
<dbReference type="InterPro" id="IPR036514">
    <property type="entry name" value="SGNH_hydro_sf"/>
</dbReference>
<sequence length="133" mass="14585">MGARTIVVPGNLPIGCSAAYLTVCGSETEEYDPRTGCLVCLNNFAEYHNELLQTKLNRIRELHANVNIIYADHYNAAMQIYRAPVKFGFTNRALKACCGGHRPFNFDSSEACGSASAPVCDQPDTYVSWDGIC</sequence>
<protein>
    <submittedName>
        <fullName evidence="3">SGNH hydrolase-type esterase domain-containing protein</fullName>
    </submittedName>
</protein>
<keyword evidence="3" id="KW-0378">Hydrolase</keyword>
<dbReference type="Pfam" id="PF00657">
    <property type="entry name" value="Lipase_GDSL"/>
    <property type="match status" value="1"/>
</dbReference>
<evidence type="ECO:0000256" key="1">
    <source>
        <dbReference type="ARBA" id="ARBA00008668"/>
    </source>
</evidence>